<dbReference type="EMBL" id="SWJQ01000639">
    <property type="protein sequence ID" value="TRZ11952.1"/>
    <property type="molecule type" value="Genomic_DNA"/>
</dbReference>
<name>A0A8K1G573_9PASS</name>
<protein>
    <submittedName>
        <fullName evidence="1">Uncharacterized protein</fullName>
    </submittedName>
</protein>
<evidence type="ECO:0000313" key="1">
    <source>
        <dbReference type="EMBL" id="TRZ11952.1"/>
    </source>
</evidence>
<organism evidence="1 2">
    <name type="scientific">Zosterops borbonicus</name>
    <dbReference type="NCBI Taxonomy" id="364589"/>
    <lineage>
        <taxon>Eukaryota</taxon>
        <taxon>Metazoa</taxon>
        <taxon>Chordata</taxon>
        <taxon>Craniata</taxon>
        <taxon>Vertebrata</taxon>
        <taxon>Euteleostomi</taxon>
        <taxon>Archelosauria</taxon>
        <taxon>Archosauria</taxon>
        <taxon>Dinosauria</taxon>
        <taxon>Saurischia</taxon>
        <taxon>Theropoda</taxon>
        <taxon>Coelurosauria</taxon>
        <taxon>Aves</taxon>
        <taxon>Neognathae</taxon>
        <taxon>Neoaves</taxon>
        <taxon>Telluraves</taxon>
        <taxon>Australaves</taxon>
        <taxon>Passeriformes</taxon>
        <taxon>Sylvioidea</taxon>
        <taxon>Zosteropidae</taxon>
        <taxon>Zosterops</taxon>
    </lineage>
</organism>
<accession>A0A8K1G573</accession>
<dbReference type="Proteomes" id="UP000796761">
    <property type="component" value="Unassembled WGS sequence"/>
</dbReference>
<sequence length="79" mass="8738">MNTFIQLQWDLGTVKEEGLKMMNTHPAAVGLGDSERGGVEDDEHFHPVGILDSLGTVKEEELKMMNTSIQLGFGILWGH</sequence>
<proteinExistence type="predicted"/>
<comment type="caution">
    <text evidence="1">The sequence shown here is derived from an EMBL/GenBank/DDBJ whole genome shotgun (WGS) entry which is preliminary data.</text>
</comment>
<dbReference type="AlphaFoldDB" id="A0A8K1G573"/>
<gene>
    <name evidence="1" type="ORF">HGM15179_015151</name>
</gene>
<reference evidence="1" key="1">
    <citation type="submission" date="2019-04" db="EMBL/GenBank/DDBJ databases">
        <title>Genome assembly of Zosterops borbonicus 15179.</title>
        <authorList>
            <person name="Leroy T."/>
            <person name="Anselmetti Y."/>
            <person name="Tilak M.-K."/>
            <person name="Nabholz B."/>
        </authorList>
    </citation>
    <scope>NUCLEOTIDE SEQUENCE</scope>
    <source>
        <strain evidence="1">HGM_15179</strain>
        <tissue evidence="1">Muscle</tissue>
    </source>
</reference>
<evidence type="ECO:0000313" key="2">
    <source>
        <dbReference type="Proteomes" id="UP000796761"/>
    </source>
</evidence>
<keyword evidence="2" id="KW-1185">Reference proteome</keyword>